<dbReference type="GO" id="GO:0022857">
    <property type="term" value="F:transmembrane transporter activity"/>
    <property type="evidence" value="ECO:0007669"/>
    <property type="project" value="InterPro"/>
</dbReference>
<evidence type="ECO:0000256" key="6">
    <source>
        <dbReference type="ARBA" id="ARBA00022989"/>
    </source>
</evidence>
<keyword evidence="4" id="KW-0762">Sugar transport</keyword>
<feature type="transmembrane region" description="Helical" evidence="8">
    <location>
        <begin position="1386"/>
        <end position="1411"/>
    </location>
</feature>
<dbReference type="InterPro" id="IPR005829">
    <property type="entry name" value="Sugar_transporter_CS"/>
</dbReference>
<feature type="transmembrane region" description="Helical" evidence="8">
    <location>
        <begin position="678"/>
        <end position="701"/>
    </location>
</feature>
<dbReference type="Proteomes" id="UP000075885">
    <property type="component" value="Unassembled WGS sequence"/>
</dbReference>
<keyword evidence="5 8" id="KW-0812">Transmembrane</keyword>
<feature type="transmembrane region" description="Helical" evidence="8">
    <location>
        <begin position="924"/>
        <end position="942"/>
    </location>
</feature>
<keyword evidence="6 8" id="KW-1133">Transmembrane helix</keyword>
<feature type="transmembrane region" description="Helical" evidence="8">
    <location>
        <begin position="560"/>
        <end position="582"/>
    </location>
</feature>
<feature type="transmembrane region" description="Helical" evidence="8">
    <location>
        <begin position="246"/>
        <end position="268"/>
    </location>
</feature>
<evidence type="ECO:0000313" key="11">
    <source>
        <dbReference type="Proteomes" id="UP000075885"/>
    </source>
</evidence>
<evidence type="ECO:0000259" key="9">
    <source>
        <dbReference type="PROSITE" id="PS50850"/>
    </source>
</evidence>
<evidence type="ECO:0000256" key="3">
    <source>
        <dbReference type="ARBA" id="ARBA00022475"/>
    </source>
</evidence>
<feature type="transmembrane region" description="Helical" evidence="8">
    <location>
        <begin position="613"/>
        <end position="636"/>
    </location>
</feature>
<keyword evidence="11" id="KW-1185">Reference proteome</keyword>
<feature type="transmembrane region" description="Helical" evidence="8">
    <location>
        <begin position="1346"/>
        <end position="1366"/>
    </location>
</feature>
<dbReference type="SUPFAM" id="SSF103473">
    <property type="entry name" value="MFS general substrate transporter"/>
    <property type="match status" value="4"/>
</dbReference>
<feature type="transmembrane region" description="Helical" evidence="8">
    <location>
        <begin position="280"/>
        <end position="299"/>
    </location>
</feature>
<feature type="transmembrane region" description="Helical" evidence="8">
    <location>
        <begin position="156"/>
        <end position="175"/>
    </location>
</feature>
<dbReference type="PROSITE" id="PS00217">
    <property type="entry name" value="SUGAR_TRANSPORT_2"/>
    <property type="match status" value="1"/>
</dbReference>
<dbReference type="PANTHER" id="PTHR48021">
    <property type="match status" value="1"/>
</dbReference>
<dbReference type="GO" id="GO:0005886">
    <property type="term" value="C:plasma membrane"/>
    <property type="evidence" value="ECO:0007669"/>
    <property type="project" value="UniProtKB-SubCell"/>
</dbReference>
<evidence type="ECO:0000256" key="1">
    <source>
        <dbReference type="ARBA" id="ARBA00004651"/>
    </source>
</evidence>
<dbReference type="PANTHER" id="PTHR48021:SF33">
    <property type="entry name" value="AT22075P-RELATED"/>
    <property type="match status" value="1"/>
</dbReference>
<dbReference type="FunFam" id="1.20.1250.20:FF:000218">
    <property type="entry name" value="facilitated trehalose transporter Tret1"/>
    <property type="match status" value="3"/>
</dbReference>
<keyword evidence="7 8" id="KW-0472">Membrane</keyword>
<evidence type="ECO:0000256" key="8">
    <source>
        <dbReference type="SAM" id="Phobius"/>
    </source>
</evidence>
<evidence type="ECO:0000256" key="7">
    <source>
        <dbReference type="ARBA" id="ARBA00023136"/>
    </source>
</evidence>
<dbReference type="STRING" id="199890.A0A182PJS2"/>
<keyword evidence="2" id="KW-0813">Transport</keyword>
<feature type="transmembrane region" description="Helical" evidence="8">
    <location>
        <begin position="516"/>
        <end position="540"/>
    </location>
</feature>
<dbReference type="InterPro" id="IPR005828">
    <property type="entry name" value="MFS_sugar_transport-like"/>
</dbReference>
<accession>A0A182PJS2</accession>
<feature type="transmembrane region" description="Helical" evidence="8">
    <location>
        <begin position="1418"/>
        <end position="1442"/>
    </location>
</feature>
<feature type="transmembrane region" description="Helical" evidence="8">
    <location>
        <begin position="1144"/>
        <end position="1163"/>
    </location>
</feature>
<feature type="transmembrane region" description="Helical" evidence="8">
    <location>
        <begin position="971"/>
        <end position="991"/>
    </location>
</feature>
<feature type="transmembrane region" description="Helical" evidence="8">
    <location>
        <begin position="408"/>
        <end position="429"/>
    </location>
</feature>
<evidence type="ECO:0000256" key="4">
    <source>
        <dbReference type="ARBA" id="ARBA00022597"/>
    </source>
</evidence>
<dbReference type="InterPro" id="IPR020846">
    <property type="entry name" value="MFS_dom"/>
</dbReference>
<dbReference type="VEuPathDB" id="VectorBase:AEPI007187"/>
<feature type="transmembrane region" description="Helical" evidence="8">
    <location>
        <begin position="589"/>
        <end position="607"/>
    </location>
</feature>
<feature type="transmembrane region" description="Helical" evidence="8">
    <location>
        <begin position="1175"/>
        <end position="1194"/>
    </location>
</feature>
<feature type="transmembrane region" description="Helical" evidence="8">
    <location>
        <begin position="827"/>
        <end position="849"/>
    </location>
</feature>
<evidence type="ECO:0000256" key="5">
    <source>
        <dbReference type="ARBA" id="ARBA00022692"/>
    </source>
</evidence>
<feature type="transmembrane region" description="Helical" evidence="8">
    <location>
        <begin position="861"/>
        <end position="885"/>
    </location>
</feature>
<name>A0A182PJS2_9DIPT</name>
<evidence type="ECO:0000313" key="10">
    <source>
        <dbReference type="EnsemblMetazoa" id="AEPI007187-PA"/>
    </source>
</evidence>
<dbReference type="PROSITE" id="PS50850">
    <property type="entry name" value="MFS"/>
    <property type="match status" value="3"/>
</dbReference>
<feature type="transmembrane region" description="Helical" evidence="8">
    <location>
        <begin position="311"/>
        <end position="333"/>
    </location>
</feature>
<keyword evidence="3" id="KW-1003">Cell membrane</keyword>
<sequence>MEANLATLIYGLSIGWLSPNLILMTSDDTPLVTGKISSEEAGTVGSIGTIGCMLAPLVCGWVAEIAGRKAALMMIGVAQLVSWAVMPFATNLSVIYASRIFGGFAGGGTLSIVPLFVSEISEDRIRGTLGTMLAISCNFGILLGFIISHYVNCWAVTYLALLLCVVYSLGCCFLPESPQYLFVKKKKEKAIKALRFYRGEDAESETSQFTAEVARFKDIHNGGPLKKKDTNQIHIKDFLTRSRWKPILICVIVIMFPAGSGSIPLITYTATIFQESQSNLSPAMSSIVVALLQLIGSYVSTMTVEKAGRRVLLVVSTLGCAVCTITMGTYTFLQEMDVRMDWFRWVPVASMSALVFINAIGIGIVPFIIMTEILDPKIRGSVVTFCLLEFSGVAYLVVKYFPIAVEQVGMYSCMWFFSCCCVASATFVLTCMPETKGKSFEQISESLNGGSKKASHKDVAPTPIRCVGQYRNGACPKRKRSSLHTRVVLGPEPLPPERYSASMFLEFLSRRYWKQFAAIAAVHIITASYGVTVGWPAPIIPLLRSPETPLPSGPVTVEEASWIGSTLCIGGTIGTILFAIIHTYFGKKIALLLTSVPQLILWTLILIGDNVWYIYGARFCSGLTGGGVVSVVPLYIADIADKRIRGTLGSLTIIFINIGLVFIYAAGNYLPYDVIPKIMLVAPVAFIVLVSFLPETPYCLLRKGRPHEAERSLMFYRNIPDERHQTAEFTTELDELKSFVQTQSTQSRICWADFTTLEAKRGLFIGVFVMALNQFSGIFAILTYAGTILQMSGTGIDPNIALILVAVLNICGNLTSFAIIDRVGRKILLLLSATGVGLALAALGTHSYLLTVGYDLQGVEWLPVLALSLTLFLGAIGITNVPFFIVPEVMPPKLRSIGSTISGTLLCMFAFVTVKLYPIMMETIHIYGTVWISSCICAVAVIRGILGSFLALTSNGGILLMYVIGDVLSYHTVALTMLLLPLLFTVLMCFIPETPQTCLKMGKANEAEQSFMFYRGIRSQAEKTCALRQEFDNMEKFIEHNAGQSSRVTLADFKSREAKLGIFIGVFLMFINQFCGIFAILTYAASIFAGVGSTLNSDRFLTTVNLITLAHGITLGWVSPSLEYLRSNETHLIGGPMTVEETSWLGSSLCIGGVIGVTLFGALADGIGKRRAMQVLVIPHVAFWTCVIFGNSVLQLCIGRVLAGVAGGGILRIVPLFVADIADPRIRGMLGSLLPVCLNLGTVLAFIVGSLVSFAKFPLVMLALPVLFTLAIVFLPETPPCLLRAYRNEKAERSLMFYRGVRGHFDKSESFRAEFQQLKDVIERERTASDAALSWKDFATKPARRGLLMGMFLMLLHQAGGSMALITYASSIFALTSSPSTSQPSIIPTSISSIVLATVQLVGTIVSLVLIDRIGRKVLLIVSCLGMAVGYLTLASYVQFLLPSIDYSLTDDSTVVPSMVSRFLPICSLSFSILLASSGLLTVPFIVMAEVLPPKVGSIFPSTTIAHMHSCSLAPYDLSVLIATGDLANSFGKFISRRNGRSVGWLVRVCVCGVGCLFISHALGVAGTMGGFAAVCLIGATVVTLFLPETRGKVLLHGAETDQSTTSGSTEII</sequence>
<feature type="domain" description="Major facilitator superfamily (MFS) profile" evidence="9">
    <location>
        <begin position="516"/>
        <end position="956"/>
    </location>
</feature>
<feature type="transmembrane region" description="Helical" evidence="8">
    <location>
        <begin position="345"/>
        <end position="370"/>
    </location>
</feature>
<dbReference type="PROSITE" id="PS00216">
    <property type="entry name" value="SUGAR_TRANSPORT_1"/>
    <property type="match status" value="2"/>
</dbReference>
<proteinExistence type="predicted"/>
<feature type="domain" description="Major facilitator superfamily (MFS) profile" evidence="9">
    <location>
        <begin position="1"/>
        <end position="436"/>
    </location>
</feature>
<protein>
    <recommendedName>
        <fullName evidence="9">Major facilitator superfamily (MFS) profile domain-containing protein</fullName>
    </recommendedName>
</protein>
<feature type="transmembrane region" description="Helical" evidence="8">
    <location>
        <begin position="897"/>
        <end position="918"/>
    </location>
</feature>
<feature type="transmembrane region" description="Helical" evidence="8">
    <location>
        <begin position="1462"/>
        <end position="1487"/>
    </location>
</feature>
<feature type="transmembrane region" description="Helical" evidence="8">
    <location>
        <begin position="648"/>
        <end position="666"/>
    </location>
</feature>
<feature type="transmembrane region" description="Helical" evidence="8">
    <location>
        <begin position="382"/>
        <end position="402"/>
    </location>
</feature>
<feature type="transmembrane region" description="Helical" evidence="8">
    <location>
        <begin position="44"/>
        <end position="63"/>
    </location>
</feature>
<reference evidence="11" key="1">
    <citation type="submission" date="2013-03" db="EMBL/GenBank/DDBJ databases">
        <title>The Genome Sequence of Anopheles epiroticus epiroticus2.</title>
        <authorList>
            <consortium name="The Broad Institute Genomics Platform"/>
            <person name="Neafsey D.E."/>
            <person name="Howell P."/>
            <person name="Walker B."/>
            <person name="Young S.K."/>
            <person name="Zeng Q."/>
            <person name="Gargeya S."/>
            <person name="Fitzgerald M."/>
            <person name="Haas B."/>
            <person name="Abouelleil A."/>
            <person name="Allen A.W."/>
            <person name="Alvarado L."/>
            <person name="Arachchi H.M."/>
            <person name="Berlin A.M."/>
            <person name="Chapman S.B."/>
            <person name="Gainer-Dewar J."/>
            <person name="Goldberg J."/>
            <person name="Griggs A."/>
            <person name="Gujja S."/>
            <person name="Hansen M."/>
            <person name="Howarth C."/>
            <person name="Imamovic A."/>
            <person name="Ireland A."/>
            <person name="Larimer J."/>
            <person name="McCowan C."/>
            <person name="Murphy C."/>
            <person name="Pearson M."/>
            <person name="Poon T.W."/>
            <person name="Priest M."/>
            <person name="Roberts A."/>
            <person name="Saif S."/>
            <person name="Shea T."/>
            <person name="Sisk P."/>
            <person name="Sykes S."/>
            <person name="Wortman J."/>
            <person name="Nusbaum C."/>
            <person name="Birren B."/>
        </authorList>
    </citation>
    <scope>NUCLEOTIDE SEQUENCE [LARGE SCALE GENOMIC DNA]</scope>
    <source>
        <strain evidence="11">Epiroticus2</strain>
    </source>
</reference>
<reference evidence="10" key="2">
    <citation type="submission" date="2020-05" db="UniProtKB">
        <authorList>
            <consortium name="EnsemblMetazoa"/>
        </authorList>
    </citation>
    <scope>IDENTIFICATION</scope>
    <source>
        <strain evidence="10">Epiroticus2</strain>
    </source>
</reference>
<feature type="transmembrane region" description="Helical" evidence="8">
    <location>
        <begin position="1543"/>
        <end position="1563"/>
    </location>
</feature>
<dbReference type="EnsemblMetazoa" id="AEPI007187-RA">
    <property type="protein sequence ID" value="AEPI007187-PA"/>
    <property type="gene ID" value="AEPI007187"/>
</dbReference>
<dbReference type="Pfam" id="PF00083">
    <property type="entry name" value="Sugar_tr"/>
    <property type="match status" value="3"/>
</dbReference>
<feature type="transmembrane region" description="Helical" evidence="8">
    <location>
        <begin position="1230"/>
        <end position="1251"/>
    </location>
</feature>
<feature type="transmembrane region" description="Helical" evidence="8">
    <location>
        <begin position="1569"/>
        <end position="1587"/>
    </location>
</feature>
<feature type="transmembrane region" description="Helical" evidence="8">
    <location>
        <begin position="129"/>
        <end position="150"/>
    </location>
</feature>
<dbReference type="InterPro" id="IPR050549">
    <property type="entry name" value="MFS_Trehalose_Transporter"/>
</dbReference>
<feature type="transmembrane region" description="Helical" evidence="8">
    <location>
        <begin position="800"/>
        <end position="820"/>
    </location>
</feature>
<feature type="transmembrane region" description="Helical" evidence="8">
    <location>
        <begin position="1257"/>
        <end position="1275"/>
    </location>
</feature>
<dbReference type="Gene3D" id="1.20.1250.20">
    <property type="entry name" value="MFS general substrate transporter like domains"/>
    <property type="match status" value="4"/>
</dbReference>
<dbReference type="InterPro" id="IPR036259">
    <property type="entry name" value="MFS_trans_sf"/>
</dbReference>
<feature type="transmembrane region" description="Helical" evidence="8">
    <location>
        <begin position="70"/>
        <end position="89"/>
    </location>
</feature>
<evidence type="ECO:0000256" key="2">
    <source>
        <dbReference type="ARBA" id="ARBA00022448"/>
    </source>
</evidence>
<feature type="transmembrane region" description="Helical" evidence="8">
    <location>
        <begin position="7"/>
        <end position="24"/>
    </location>
</feature>
<feature type="transmembrane region" description="Helical" evidence="8">
    <location>
        <begin position="949"/>
        <end position="965"/>
    </location>
</feature>
<feature type="transmembrane region" description="Helical" evidence="8">
    <location>
        <begin position="763"/>
        <end position="788"/>
    </location>
</feature>
<feature type="transmembrane region" description="Helical" evidence="8">
    <location>
        <begin position="1060"/>
        <end position="1091"/>
    </location>
</feature>
<feature type="domain" description="Major facilitator superfamily (MFS) profile" evidence="9">
    <location>
        <begin position="1100"/>
        <end position="1591"/>
    </location>
</feature>
<organism evidence="10 11">
    <name type="scientific">Anopheles epiroticus</name>
    <dbReference type="NCBI Taxonomy" id="199890"/>
    <lineage>
        <taxon>Eukaryota</taxon>
        <taxon>Metazoa</taxon>
        <taxon>Ecdysozoa</taxon>
        <taxon>Arthropoda</taxon>
        <taxon>Hexapoda</taxon>
        <taxon>Insecta</taxon>
        <taxon>Pterygota</taxon>
        <taxon>Neoptera</taxon>
        <taxon>Endopterygota</taxon>
        <taxon>Diptera</taxon>
        <taxon>Nematocera</taxon>
        <taxon>Culicoidea</taxon>
        <taxon>Culicidae</taxon>
        <taxon>Anophelinae</taxon>
        <taxon>Anopheles</taxon>
    </lineage>
</organism>
<comment type="subcellular location">
    <subcellularLocation>
        <location evidence="1">Cell membrane</location>
        <topology evidence="1">Multi-pass membrane protein</topology>
    </subcellularLocation>
</comment>
<feature type="transmembrane region" description="Helical" evidence="8">
    <location>
        <begin position="95"/>
        <end position="117"/>
    </location>
</feature>